<evidence type="ECO:0000256" key="7">
    <source>
        <dbReference type="ARBA" id="ARBA00022989"/>
    </source>
</evidence>
<protein>
    <recommendedName>
        <fullName evidence="14">WW domain binding protein VOPP1</fullName>
    </recommendedName>
    <alternativeName>
        <fullName evidence="15">Vesicular, overexpressed in cancer, prosurvival protein 1</fullName>
    </alternativeName>
</protein>
<sequence>WCFVLAIVLALLCTCSLWKKRRQLCGWDTSARHSQSEGDSAGSCYAPPQYSRCNSFHIHAPPPYTEVASKPDLYPLVFSYTDPGKGNGANYLMVQYFRNYIVQPVGSISGTSTVDSLSSSFICNANEANTLVPPPYSRAASPDLTMSFRNYLMPRSASQQVCLTAFDRSTGGLASGQVQGSRSQTSYQRDDDSLLDQQQQCMLSREQQRDETAPSDGTLATSTINHNSISSNNVSLMECPEVCERGGGSYNHRRTNYMEHGPSQHTPSSNTSTANTSANDGTGMVHCTEQRTVGVSTESFTSLPGPPFEGSQQAHSNSNSIHPANRYGPGRHDGTSENCDLNILQANRALQQNTLVCKLCCSLGDITAGTPGDRRFYHAKDLSALHKSLETCCHVNLHGNTGEGARLTSFQAVDSDDSSILHTGVVRKHDARLRNSCVVSSVGSNVSSLVNLDTSTALEQADAQPGFGNDARPSGAVPEQRVSGHSSYRRPSSLIGRRTKLFSKQPGSQHGGSKGMYIPISFTQSFMAPGTSGRHLRSPASMSSAASSFLNRGRSRYCWMSKSAPTTPGAAPGSFAGGTLSDNRPLLLTEQEEDGEQNV</sequence>
<dbReference type="PANTHER" id="PTHR14971">
    <property type="entry name" value="VESICULAR, OVEREXPRESSED IN CANCER, PROSURVIVAL PROTEIN 1"/>
    <property type="match status" value="1"/>
</dbReference>
<evidence type="ECO:0000256" key="16">
    <source>
        <dbReference type="ARBA" id="ARBA00046288"/>
    </source>
</evidence>
<evidence type="ECO:0000256" key="3">
    <source>
        <dbReference type="ARBA" id="ARBA00006655"/>
    </source>
</evidence>
<keyword evidence="12" id="KW-0968">Cytoplasmic vesicle</keyword>
<feature type="chain" id="PRO_5008135554" description="WW domain binding protein VOPP1" evidence="18">
    <location>
        <begin position="18"/>
        <end position="599"/>
    </location>
</feature>
<evidence type="ECO:0000256" key="18">
    <source>
        <dbReference type="SAM" id="SignalP"/>
    </source>
</evidence>
<keyword evidence="9" id="KW-0472">Membrane</keyword>
<feature type="compositionally biased region" description="Polar residues" evidence="17">
    <location>
        <begin position="176"/>
        <end position="187"/>
    </location>
</feature>
<evidence type="ECO:0000256" key="6">
    <source>
        <dbReference type="ARBA" id="ARBA00022753"/>
    </source>
</evidence>
<keyword evidence="10" id="KW-0804">Transcription</keyword>
<evidence type="ECO:0000256" key="5">
    <source>
        <dbReference type="ARBA" id="ARBA00022729"/>
    </source>
</evidence>
<feature type="compositionally biased region" description="Polar residues" evidence="17">
    <location>
        <begin position="310"/>
        <end position="322"/>
    </location>
</feature>
<feature type="region of interest" description="Disordered" evidence="17">
    <location>
        <begin position="173"/>
        <end position="226"/>
    </location>
</feature>
<feature type="region of interest" description="Disordered" evidence="17">
    <location>
        <begin position="297"/>
        <end position="333"/>
    </location>
</feature>
<dbReference type="Proteomes" id="UP000075901">
    <property type="component" value="Unassembled WGS sequence"/>
</dbReference>
<reference evidence="19" key="2">
    <citation type="submission" date="2020-05" db="UniProtKB">
        <authorList>
            <consortium name="EnsemblMetazoa"/>
        </authorList>
    </citation>
    <scope>IDENTIFICATION</scope>
    <source>
        <strain evidence="19">maculatus3</strain>
    </source>
</reference>
<feature type="signal peptide" evidence="18">
    <location>
        <begin position="1"/>
        <end position="17"/>
    </location>
</feature>
<organism evidence="19 20">
    <name type="scientific">Anopheles maculatus</name>
    <dbReference type="NCBI Taxonomy" id="74869"/>
    <lineage>
        <taxon>Eukaryota</taxon>
        <taxon>Metazoa</taxon>
        <taxon>Ecdysozoa</taxon>
        <taxon>Arthropoda</taxon>
        <taxon>Hexapoda</taxon>
        <taxon>Insecta</taxon>
        <taxon>Pterygota</taxon>
        <taxon>Neoptera</taxon>
        <taxon>Endopterygota</taxon>
        <taxon>Diptera</taxon>
        <taxon>Nematocera</taxon>
        <taxon>Culicoidea</taxon>
        <taxon>Culicidae</taxon>
        <taxon>Anophelinae</taxon>
        <taxon>Anopheles</taxon>
        <taxon>Anopheles maculatus group</taxon>
    </lineage>
</organism>
<evidence type="ECO:0000313" key="20">
    <source>
        <dbReference type="Proteomes" id="UP000075901"/>
    </source>
</evidence>
<evidence type="ECO:0000313" key="19">
    <source>
        <dbReference type="EnsemblMetazoa" id="AMAM001254-PA"/>
    </source>
</evidence>
<dbReference type="InterPro" id="IPR026229">
    <property type="entry name" value="VOPP1"/>
</dbReference>
<comment type="similarity">
    <text evidence="3">Belongs to the VOPP1/ECOP family.</text>
</comment>
<feature type="region of interest" description="Disordered" evidence="17">
    <location>
        <begin position="250"/>
        <end position="279"/>
    </location>
</feature>
<evidence type="ECO:0000256" key="13">
    <source>
        <dbReference type="ARBA" id="ARBA00035628"/>
    </source>
</evidence>
<evidence type="ECO:0000256" key="11">
    <source>
        <dbReference type="ARBA" id="ARBA00023228"/>
    </source>
</evidence>
<dbReference type="PANTHER" id="PTHR14971:SF2">
    <property type="entry name" value="VESICULAR, OVEREXPRESSED IN CANCER, PROSURVIVAL PROTEIN 1"/>
    <property type="match status" value="1"/>
</dbReference>
<feature type="compositionally biased region" description="Low complexity" evidence="17">
    <location>
        <begin position="268"/>
        <end position="279"/>
    </location>
</feature>
<evidence type="ECO:0000256" key="9">
    <source>
        <dbReference type="ARBA" id="ARBA00023136"/>
    </source>
</evidence>
<evidence type="ECO:0000256" key="8">
    <source>
        <dbReference type="ARBA" id="ARBA00023015"/>
    </source>
</evidence>
<keyword evidence="20" id="KW-1185">Reference proteome</keyword>
<proteinExistence type="inferred from homology"/>
<reference evidence="20" key="1">
    <citation type="submission" date="2013-09" db="EMBL/GenBank/DDBJ databases">
        <title>The Genome Sequence of Anopheles maculatus species B.</title>
        <authorList>
            <consortium name="The Broad Institute Genomics Platform"/>
            <person name="Neafsey D.E."/>
            <person name="Besansky N."/>
            <person name="Howell P."/>
            <person name="Walton C."/>
            <person name="Young S.K."/>
            <person name="Zeng Q."/>
            <person name="Gargeya S."/>
            <person name="Fitzgerald M."/>
            <person name="Haas B."/>
            <person name="Abouelleil A."/>
            <person name="Allen A.W."/>
            <person name="Alvarado L."/>
            <person name="Arachchi H.M."/>
            <person name="Berlin A.M."/>
            <person name="Chapman S.B."/>
            <person name="Gainer-Dewar J."/>
            <person name="Goldberg J."/>
            <person name="Griggs A."/>
            <person name="Gujja S."/>
            <person name="Hansen M."/>
            <person name="Howarth C."/>
            <person name="Imamovic A."/>
            <person name="Ireland A."/>
            <person name="Larimer J."/>
            <person name="McCowan C."/>
            <person name="Murphy C."/>
            <person name="Pearson M."/>
            <person name="Poon T.W."/>
            <person name="Priest M."/>
            <person name="Roberts A."/>
            <person name="Saif S."/>
            <person name="Shea T."/>
            <person name="Sisk P."/>
            <person name="Sykes S."/>
            <person name="Wortman J."/>
            <person name="Nusbaum C."/>
            <person name="Birren B."/>
        </authorList>
    </citation>
    <scope>NUCLEOTIDE SEQUENCE [LARGE SCALE GENOMIC DNA]</scope>
    <source>
        <strain evidence="20">maculatus3</strain>
    </source>
</reference>
<comment type="subcellular location">
    <subcellularLocation>
        <location evidence="1">Cytoplasmic vesicle membrane</location>
    </subcellularLocation>
    <subcellularLocation>
        <location evidence="16">Endomembrane system</location>
        <topology evidence="16">Single-pass type I membrane protein</topology>
    </subcellularLocation>
    <subcellularLocation>
        <location evidence="13">Late endosome membrane</location>
        <topology evidence="13">Single-pass membrane protein</topology>
    </subcellularLocation>
    <subcellularLocation>
        <location evidence="2">Lysosome membrane</location>
    </subcellularLocation>
</comment>
<feature type="region of interest" description="Disordered" evidence="17">
    <location>
        <begin position="563"/>
        <end position="599"/>
    </location>
</feature>
<name>A0A182S7J0_9DIPT</name>
<feature type="region of interest" description="Disordered" evidence="17">
    <location>
        <begin position="463"/>
        <end position="516"/>
    </location>
</feature>
<keyword evidence="11" id="KW-0458">Lysosome</keyword>
<dbReference type="AlphaFoldDB" id="A0A182S7J0"/>
<keyword evidence="8" id="KW-0805">Transcription regulation</keyword>
<dbReference type="VEuPathDB" id="VectorBase:AMAM001254"/>
<evidence type="ECO:0000256" key="17">
    <source>
        <dbReference type="SAM" id="MobiDB-lite"/>
    </source>
</evidence>
<keyword evidence="4" id="KW-0812">Transmembrane</keyword>
<evidence type="ECO:0000256" key="2">
    <source>
        <dbReference type="ARBA" id="ARBA00004656"/>
    </source>
</evidence>
<evidence type="ECO:0000256" key="12">
    <source>
        <dbReference type="ARBA" id="ARBA00023329"/>
    </source>
</evidence>
<feature type="compositionally biased region" description="Acidic residues" evidence="17">
    <location>
        <begin position="590"/>
        <end position="599"/>
    </location>
</feature>
<dbReference type="EnsemblMetazoa" id="AMAM001254-RA">
    <property type="protein sequence ID" value="AMAM001254-PA"/>
    <property type="gene ID" value="AMAM001254"/>
</dbReference>
<evidence type="ECO:0000256" key="14">
    <source>
        <dbReference type="ARBA" id="ARBA00035708"/>
    </source>
</evidence>
<dbReference type="GO" id="GO:0005765">
    <property type="term" value="C:lysosomal membrane"/>
    <property type="evidence" value="ECO:0007669"/>
    <property type="project" value="UniProtKB-SubCell"/>
</dbReference>
<accession>A0A182S7J0</accession>
<keyword evidence="6" id="KW-0967">Endosome</keyword>
<evidence type="ECO:0000256" key="15">
    <source>
        <dbReference type="ARBA" id="ARBA00035715"/>
    </source>
</evidence>
<evidence type="ECO:0000256" key="10">
    <source>
        <dbReference type="ARBA" id="ARBA00023163"/>
    </source>
</evidence>
<keyword evidence="5 18" id="KW-0732">Signal</keyword>
<keyword evidence="7" id="KW-1133">Transmembrane helix</keyword>
<evidence type="ECO:0000256" key="1">
    <source>
        <dbReference type="ARBA" id="ARBA00004156"/>
    </source>
</evidence>
<dbReference type="GO" id="GO:0031902">
    <property type="term" value="C:late endosome membrane"/>
    <property type="evidence" value="ECO:0007669"/>
    <property type="project" value="UniProtKB-SubCell"/>
</dbReference>
<evidence type="ECO:0000256" key="4">
    <source>
        <dbReference type="ARBA" id="ARBA00022692"/>
    </source>
</evidence>